<dbReference type="InterPro" id="IPR013088">
    <property type="entry name" value="Znf_NHR/GATA"/>
</dbReference>
<feature type="compositionally biased region" description="Polar residues" evidence="5">
    <location>
        <begin position="54"/>
        <end position="65"/>
    </location>
</feature>
<dbReference type="EMBL" id="CAJVPL010000999">
    <property type="protein sequence ID" value="CAG8545940.1"/>
    <property type="molecule type" value="Genomic_DNA"/>
</dbReference>
<dbReference type="InterPro" id="IPR000679">
    <property type="entry name" value="Znf_GATA"/>
</dbReference>
<keyword evidence="3" id="KW-0862">Zinc</keyword>
<dbReference type="PANTHER" id="PTHR45658">
    <property type="entry name" value="GATA TRANSCRIPTION FACTOR"/>
    <property type="match status" value="1"/>
</dbReference>
<feature type="domain" description="GATA-type" evidence="6">
    <location>
        <begin position="333"/>
        <end position="361"/>
    </location>
</feature>
<evidence type="ECO:0000256" key="4">
    <source>
        <dbReference type="PROSITE-ProRule" id="PRU00094"/>
    </source>
</evidence>
<dbReference type="PROSITE" id="PS50114">
    <property type="entry name" value="GATA_ZN_FINGER_2"/>
    <property type="match status" value="1"/>
</dbReference>
<evidence type="ECO:0000313" key="8">
    <source>
        <dbReference type="Proteomes" id="UP000789831"/>
    </source>
</evidence>
<dbReference type="GO" id="GO:0008270">
    <property type="term" value="F:zinc ion binding"/>
    <property type="evidence" value="ECO:0007669"/>
    <property type="project" value="UniProtKB-KW"/>
</dbReference>
<dbReference type="Pfam" id="PF00320">
    <property type="entry name" value="GATA"/>
    <property type="match status" value="1"/>
</dbReference>
<dbReference type="OrthoDB" id="2162994at2759"/>
<dbReference type="AlphaFoldDB" id="A0A9N9AY71"/>
<feature type="region of interest" description="Disordered" evidence="5">
    <location>
        <begin position="94"/>
        <end position="176"/>
    </location>
</feature>
<gene>
    <name evidence="7" type="ORF">AGERDE_LOCUS6420</name>
</gene>
<proteinExistence type="predicted"/>
<dbReference type="Proteomes" id="UP000789831">
    <property type="component" value="Unassembled WGS sequence"/>
</dbReference>
<dbReference type="PROSITE" id="PS00344">
    <property type="entry name" value="GATA_ZN_FINGER_1"/>
    <property type="match status" value="1"/>
</dbReference>
<keyword evidence="8" id="KW-1185">Reference proteome</keyword>
<name>A0A9N9AY71_9GLOM</name>
<feature type="compositionally biased region" description="Low complexity" evidence="5">
    <location>
        <begin position="18"/>
        <end position="42"/>
    </location>
</feature>
<keyword evidence="2 4" id="KW-0863">Zinc-finger</keyword>
<protein>
    <submittedName>
        <fullName evidence="7">4907_t:CDS:1</fullName>
    </submittedName>
</protein>
<dbReference type="PANTHER" id="PTHR45658:SF18">
    <property type="entry name" value="PROTEIN GAT2"/>
    <property type="match status" value="1"/>
</dbReference>
<reference evidence="7" key="1">
    <citation type="submission" date="2021-06" db="EMBL/GenBank/DDBJ databases">
        <authorList>
            <person name="Kallberg Y."/>
            <person name="Tangrot J."/>
            <person name="Rosling A."/>
        </authorList>
    </citation>
    <scope>NUCLEOTIDE SEQUENCE</scope>
    <source>
        <strain evidence="7">MT106</strain>
    </source>
</reference>
<dbReference type="CDD" id="cd00202">
    <property type="entry name" value="ZnF_GATA"/>
    <property type="match status" value="1"/>
</dbReference>
<evidence type="ECO:0000256" key="1">
    <source>
        <dbReference type="ARBA" id="ARBA00022723"/>
    </source>
</evidence>
<evidence type="ECO:0000256" key="5">
    <source>
        <dbReference type="SAM" id="MobiDB-lite"/>
    </source>
</evidence>
<dbReference type="SMART" id="SM00401">
    <property type="entry name" value="ZnF_GATA"/>
    <property type="match status" value="1"/>
</dbReference>
<dbReference type="SUPFAM" id="SSF57716">
    <property type="entry name" value="Glucocorticoid receptor-like (DNA-binding domain)"/>
    <property type="match status" value="1"/>
</dbReference>
<sequence length="433" mass="48444">MDVASMCYPSVGYEIHGSSSSKTSSTTVQIPSPILIPSGSSPNNALTPKPYLSRNENSHQPSFNRCESPPLPTQPLHNDVRLPPIVENLQQNSNDVRQSSPFPNFATHHQPSTPRQSSAKPIQPGSHINNDSNNQYPSVWSRQMPHNVAGGPFFDQPQQPQDTQIPQPPQHEIKQTQQRYEYHYSPPQFNKEQQQQSWPIEKNADLDKVVEHCNVIGQFATQYCGESNTNKSGGAFSTNTWHHASSSSSTTLSLSQFSVSSEKTINEMLARACEVVNVLTSMKNDLCNNNNRSDEMTEVDKMDNIIRNKRPSITVSPRTKYRKRSKRAAPPGRCHSCNISETPEWRRGPDGARTLCNACGLQSSPVIIAPAPTLQNSTDPMAMSKSTRVSAIILDREQRSKRSRIEPRVEQDNLHRLVTMKGEEDHESSRRLS</sequence>
<feature type="compositionally biased region" description="Low complexity" evidence="5">
    <location>
        <begin position="152"/>
        <end position="165"/>
    </location>
</feature>
<dbReference type="Gene3D" id="3.30.50.10">
    <property type="entry name" value="Erythroid Transcription Factor GATA-1, subunit A"/>
    <property type="match status" value="1"/>
</dbReference>
<dbReference type="InterPro" id="IPR051140">
    <property type="entry name" value="GATA_TF"/>
</dbReference>
<accession>A0A9N9AY71</accession>
<dbReference type="GO" id="GO:0043565">
    <property type="term" value="F:sequence-specific DNA binding"/>
    <property type="evidence" value="ECO:0007669"/>
    <property type="project" value="InterPro"/>
</dbReference>
<evidence type="ECO:0000256" key="3">
    <source>
        <dbReference type="ARBA" id="ARBA00022833"/>
    </source>
</evidence>
<organism evidence="7 8">
    <name type="scientific">Ambispora gerdemannii</name>
    <dbReference type="NCBI Taxonomy" id="144530"/>
    <lineage>
        <taxon>Eukaryota</taxon>
        <taxon>Fungi</taxon>
        <taxon>Fungi incertae sedis</taxon>
        <taxon>Mucoromycota</taxon>
        <taxon>Glomeromycotina</taxon>
        <taxon>Glomeromycetes</taxon>
        <taxon>Archaeosporales</taxon>
        <taxon>Ambisporaceae</taxon>
        <taxon>Ambispora</taxon>
    </lineage>
</organism>
<keyword evidence="1" id="KW-0479">Metal-binding</keyword>
<comment type="caution">
    <text evidence="7">The sequence shown here is derived from an EMBL/GenBank/DDBJ whole genome shotgun (WGS) entry which is preliminary data.</text>
</comment>
<evidence type="ECO:0000259" key="6">
    <source>
        <dbReference type="PROSITE" id="PS50114"/>
    </source>
</evidence>
<dbReference type="GO" id="GO:0006355">
    <property type="term" value="P:regulation of DNA-templated transcription"/>
    <property type="evidence" value="ECO:0007669"/>
    <property type="project" value="InterPro"/>
</dbReference>
<evidence type="ECO:0000256" key="2">
    <source>
        <dbReference type="ARBA" id="ARBA00022771"/>
    </source>
</evidence>
<evidence type="ECO:0000313" key="7">
    <source>
        <dbReference type="EMBL" id="CAG8545940.1"/>
    </source>
</evidence>
<feature type="region of interest" description="Disordered" evidence="5">
    <location>
        <begin position="16"/>
        <end position="79"/>
    </location>
</feature>
<feature type="compositionally biased region" description="Polar residues" evidence="5">
    <location>
        <begin position="94"/>
        <end position="141"/>
    </location>
</feature>